<dbReference type="InterPro" id="IPR043910">
    <property type="entry name" value="DUF5767"/>
</dbReference>
<dbReference type="Pfam" id="PF19071">
    <property type="entry name" value="DUF5767"/>
    <property type="match status" value="1"/>
</dbReference>
<reference evidence="2" key="1">
    <citation type="journal article" date="2020" name="Nature">
        <title>Giant virus diversity and host interactions through global metagenomics.</title>
        <authorList>
            <person name="Schulz F."/>
            <person name="Roux S."/>
            <person name="Paez-Espino D."/>
            <person name="Jungbluth S."/>
            <person name="Walsh D.A."/>
            <person name="Denef V.J."/>
            <person name="McMahon K.D."/>
            <person name="Konstantinidis K.T."/>
            <person name="Eloe-Fadrosh E.A."/>
            <person name="Kyrpides N.C."/>
            <person name="Woyke T."/>
        </authorList>
    </citation>
    <scope>NUCLEOTIDE SEQUENCE</scope>
    <source>
        <strain evidence="2">GVMAG-S-1040241-154</strain>
    </source>
</reference>
<evidence type="ECO:0000313" key="2">
    <source>
        <dbReference type="EMBL" id="QHU07557.1"/>
    </source>
</evidence>
<evidence type="ECO:0000256" key="1">
    <source>
        <dbReference type="SAM" id="MobiDB-lite"/>
    </source>
</evidence>
<dbReference type="AlphaFoldDB" id="A0A6C0JSZ3"/>
<dbReference type="EMBL" id="MN740684">
    <property type="protein sequence ID" value="QHU07557.1"/>
    <property type="molecule type" value="Genomic_DNA"/>
</dbReference>
<feature type="region of interest" description="Disordered" evidence="1">
    <location>
        <begin position="44"/>
        <end position="118"/>
    </location>
</feature>
<accession>A0A6C0JSZ3</accession>
<protein>
    <submittedName>
        <fullName evidence="2">Uncharacterized protein</fullName>
    </submittedName>
</protein>
<feature type="compositionally biased region" description="Low complexity" evidence="1">
    <location>
        <begin position="81"/>
        <end position="109"/>
    </location>
</feature>
<proteinExistence type="predicted"/>
<sequence>MNFRDNSHDEIFNLNKNNFNNNPSSLRAGDDMIFNKKKISHDIVSSSSASSNSSVSSLSDSSSNSSRSSGPKIKKKKYQSSDDGSSSAGGSTASGSSEDSSSVANSDISTPVKRKKDSVMVDNLREKKEIIYQLERLEARGYKIPFKFNLNSDLEEMRLEYNKLLKEKEIDSSVRFQRKMLMAFVTGSEYLNNRYDPFAVQLDGWSEQVHDNINDYDDIFEELHEKYKSTGKKMAPELRLFISLSGSAFMFHLTNRMFKEQPLPNVENVLKSNPELMKEFQKAAAKEYVMPSQGINNQQKNQGNNANGPGIFGMVSGLFNNIGNGSMRNNISKNNDMDNDSISEIDSIIDDVHKNISVNNFNSNSNNIETLSVSDEEITSIIEDNADIKILNKNKNNNKRRSLNI</sequence>
<name>A0A6C0JSZ3_9ZZZZ</name>
<feature type="compositionally biased region" description="Low complexity" evidence="1">
    <location>
        <begin position="45"/>
        <end position="69"/>
    </location>
</feature>
<organism evidence="2">
    <name type="scientific">viral metagenome</name>
    <dbReference type="NCBI Taxonomy" id="1070528"/>
    <lineage>
        <taxon>unclassified sequences</taxon>
        <taxon>metagenomes</taxon>
        <taxon>organismal metagenomes</taxon>
    </lineage>
</organism>